<dbReference type="EMBL" id="KZ303490">
    <property type="protein sequence ID" value="PIA18268.1"/>
    <property type="molecule type" value="Genomic_DNA"/>
</dbReference>
<dbReference type="GO" id="GO:0051301">
    <property type="term" value="P:cell division"/>
    <property type="evidence" value="ECO:0007669"/>
    <property type="project" value="UniProtKB-KW"/>
</dbReference>
<dbReference type="Pfam" id="PF09817">
    <property type="entry name" value="Zwilch"/>
    <property type="match status" value="1"/>
</dbReference>
<dbReference type="PANTHER" id="PTHR15995">
    <property type="entry name" value="PROTEIN ZWILCH HOMOLOG"/>
    <property type="match status" value="1"/>
</dbReference>
<evidence type="ECO:0000313" key="9">
    <source>
        <dbReference type="Proteomes" id="UP000242474"/>
    </source>
</evidence>
<dbReference type="InterPro" id="IPR018630">
    <property type="entry name" value="Zwilch"/>
</dbReference>
<evidence type="ECO:0000256" key="5">
    <source>
        <dbReference type="ARBA" id="ARBA00022776"/>
    </source>
</evidence>
<dbReference type="Gene3D" id="1.10.287.1880">
    <property type="match status" value="1"/>
</dbReference>
<gene>
    <name evidence="8" type="ORF">COEREDRAFT_6514</name>
</gene>
<dbReference type="AlphaFoldDB" id="A0A2G5BGW7"/>
<dbReference type="Gene3D" id="1.20.58.730">
    <property type="match status" value="1"/>
</dbReference>
<evidence type="ECO:0000256" key="2">
    <source>
        <dbReference type="ARBA" id="ARBA00009062"/>
    </source>
</evidence>
<keyword evidence="9" id="KW-1185">Reference proteome</keyword>
<evidence type="ECO:0000256" key="6">
    <source>
        <dbReference type="ARBA" id="ARBA00023306"/>
    </source>
</evidence>
<dbReference type="GO" id="GO:0007094">
    <property type="term" value="P:mitotic spindle assembly checkpoint signaling"/>
    <property type="evidence" value="ECO:0007669"/>
    <property type="project" value="TreeGrafter"/>
</dbReference>
<comment type="subcellular location">
    <subcellularLocation>
        <location evidence="1">Chromosome</location>
        <location evidence="1">Centromere</location>
    </subcellularLocation>
</comment>
<proteinExistence type="inferred from homology"/>
<accession>A0A2G5BGW7</accession>
<dbReference type="STRING" id="763665.A0A2G5BGW7"/>
<keyword evidence="5" id="KW-0498">Mitosis</keyword>
<dbReference type="GO" id="GO:0034501">
    <property type="term" value="P:protein localization to kinetochore"/>
    <property type="evidence" value="ECO:0007669"/>
    <property type="project" value="TreeGrafter"/>
</dbReference>
<reference evidence="8 9" key="1">
    <citation type="journal article" date="2015" name="Genome Biol. Evol.">
        <title>Phylogenomic analyses indicate that early fungi evolved digesting cell walls of algal ancestors of land plants.</title>
        <authorList>
            <person name="Chang Y."/>
            <person name="Wang S."/>
            <person name="Sekimoto S."/>
            <person name="Aerts A.L."/>
            <person name="Choi C."/>
            <person name="Clum A."/>
            <person name="LaButti K.M."/>
            <person name="Lindquist E.A."/>
            <person name="Yee Ngan C."/>
            <person name="Ohm R.A."/>
            <person name="Salamov A.A."/>
            <person name="Grigoriev I.V."/>
            <person name="Spatafora J.W."/>
            <person name="Berbee M.L."/>
        </authorList>
    </citation>
    <scope>NUCLEOTIDE SEQUENCE [LARGE SCALE GENOMIC DNA]</scope>
    <source>
        <strain evidence="8 9">NRRL 1564</strain>
    </source>
</reference>
<dbReference type="PANTHER" id="PTHR15995:SF1">
    <property type="entry name" value="PROTEIN ZWILCH HOMOLOG"/>
    <property type="match status" value="1"/>
</dbReference>
<keyword evidence="7" id="KW-0137">Centromere</keyword>
<evidence type="ECO:0000256" key="1">
    <source>
        <dbReference type="ARBA" id="ARBA00004584"/>
    </source>
</evidence>
<name>A0A2G5BGW7_COERN</name>
<keyword evidence="4" id="KW-0132">Cell division</keyword>
<evidence type="ECO:0000256" key="7">
    <source>
        <dbReference type="ARBA" id="ARBA00023328"/>
    </source>
</evidence>
<keyword evidence="3" id="KW-0158">Chromosome</keyword>
<dbReference type="GO" id="GO:1990423">
    <property type="term" value="C:RZZ complex"/>
    <property type="evidence" value="ECO:0007669"/>
    <property type="project" value="InterPro"/>
</dbReference>
<keyword evidence="6" id="KW-0131">Cell cycle</keyword>
<comment type="similarity">
    <text evidence="2">Belongs to the ZWILCH family.</text>
</comment>
<evidence type="ECO:0000256" key="4">
    <source>
        <dbReference type="ARBA" id="ARBA00022618"/>
    </source>
</evidence>
<organism evidence="8 9">
    <name type="scientific">Coemansia reversa (strain ATCC 12441 / NRRL 1564)</name>
    <dbReference type="NCBI Taxonomy" id="763665"/>
    <lineage>
        <taxon>Eukaryota</taxon>
        <taxon>Fungi</taxon>
        <taxon>Fungi incertae sedis</taxon>
        <taxon>Zoopagomycota</taxon>
        <taxon>Kickxellomycotina</taxon>
        <taxon>Kickxellomycetes</taxon>
        <taxon>Kickxellales</taxon>
        <taxon>Kickxellaceae</taxon>
        <taxon>Coemansia</taxon>
    </lineage>
</organism>
<evidence type="ECO:0000313" key="8">
    <source>
        <dbReference type="EMBL" id="PIA18268.1"/>
    </source>
</evidence>
<dbReference type="Proteomes" id="UP000242474">
    <property type="component" value="Unassembled WGS sequence"/>
</dbReference>
<protein>
    <submittedName>
        <fullName evidence="8">Uncharacterized protein</fullName>
    </submittedName>
</protein>
<dbReference type="OrthoDB" id="5556307at2759"/>
<sequence length="772" mass="86553">MPVRLTKEILSTFIENAQKRNRETLTRSGSLTPLVFANTSLLWFIPPEVNHPLRRVLGLTTPFILLSATKTITTEENEDILMLRTSRGVVSGAAPLTEWDSLASSSDNLCAISKYEYEWSVQKLEPLDRDKARVLAAEYAQILPELERDENNDGEKLALPMLAFTKEISQLGTRPPFYLVVFRPGSAKMFANVVAVKEHGRLQTHDAESTVVEIDQISDGNAHQRQHWAEYELLGSPSHTDDPDNVSSLDAIIKRSGCHRGADDDAVSFSGSDEALSSIDSLDESTSTSYTVLHGVWSSEVRSGSFTAQFPPVPPPSTQWIIELLSMPLAREADPNTPLMALYMEIKRLETWCICWAAGSKWISTQDMAESGRNNLNGFVLHPWQIASRNSGGRRDYGENTETIDEACMENRTSGTDGTTTELENHRRVFGQKIDEFIDKAIDETRGNNGIEQCERVKMNDTLEEFSVRKDLDFTEKLWALAHHAYDESDLSEIMAAVAEGLETQRLQPFINDGNQSPLALVIRQALLIAQAQTLVDEEAERERLSGQLDTWIDERPLEPFVNIGLYKLRTDLWTHFVGARLATTRQMEPFLDESMGPIQMISRFWLLLRVLEVWWLVRQAAPGLPRQHSCQVIDSLLELFAAALPAIDRQDNRDVVDGSVDCRMPRYEDCLRVSLFLPVYSGEVQSFAAAVAKGFEPTRCTITATDIKSDSAANQTAGHRSKYSLLHFAKTPALIDQHFANDNMQLDTLLDNVSDATGTDEGYTIFEARHI</sequence>
<evidence type="ECO:0000256" key="3">
    <source>
        <dbReference type="ARBA" id="ARBA00022454"/>
    </source>
</evidence>